<sequence>MTRGLLVLGNALRAQKARRRRLVRIGCGMLCGIAALGGTIAWPPAPRLVWNASASAPVGLYLVRPGGAIAVGDMVLAWPPEGIRAIAAARGYLPLNVPLVKRVAAGPGDTICAAGRRILLEGRAIAIRRARDARGRVLPRWTGCRTLRAGDHLLLMTGHPGSFDGRYFGVSRAADIIGPARLLWRR</sequence>
<evidence type="ECO:0000313" key="4">
    <source>
        <dbReference type="Proteomes" id="UP000706039"/>
    </source>
</evidence>
<dbReference type="InterPro" id="IPR036286">
    <property type="entry name" value="LexA/Signal_pep-like_sf"/>
</dbReference>
<gene>
    <name evidence="3" type="ORF">K7G82_12945</name>
</gene>
<protein>
    <submittedName>
        <fullName evidence="3">S26 family signal peptidase</fullName>
    </submittedName>
</protein>
<accession>A0ABS7PPG0</accession>
<dbReference type="Proteomes" id="UP000706039">
    <property type="component" value="Unassembled WGS sequence"/>
</dbReference>
<keyword evidence="4" id="KW-1185">Reference proteome</keyword>
<keyword evidence="1" id="KW-0812">Transmembrane</keyword>
<dbReference type="Pfam" id="PF10502">
    <property type="entry name" value="Peptidase_S26"/>
    <property type="match status" value="1"/>
</dbReference>
<organism evidence="3 4">
    <name type="scientific">Sphingomonas colocasiae</name>
    <dbReference type="NCBI Taxonomy" id="1848973"/>
    <lineage>
        <taxon>Bacteria</taxon>
        <taxon>Pseudomonadati</taxon>
        <taxon>Pseudomonadota</taxon>
        <taxon>Alphaproteobacteria</taxon>
        <taxon>Sphingomonadales</taxon>
        <taxon>Sphingomonadaceae</taxon>
        <taxon>Sphingomonas</taxon>
    </lineage>
</organism>
<evidence type="ECO:0000313" key="3">
    <source>
        <dbReference type="EMBL" id="MBY8823205.1"/>
    </source>
</evidence>
<dbReference type="InterPro" id="IPR019533">
    <property type="entry name" value="Peptidase_S26"/>
</dbReference>
<evidence type="ECO:0000256" key="1">
    <source>
        <dbReference type="SAM" id="Phobius"/>
    </source>
</evidence>
<feature type="domain" description="Peptidase S26" evidence="2">
    <location>
        <begin position="28"/>
        <end position="184"/>
    </location>
</feature>
<keyword evidence="1" id="KW-1133">Transmembrane helix</keyword>
<dbReference type="SUPFAM" id="SSF51306">
    <property type="entry name" value="LexA/Signal peptidase"/>
    <property type="match status" value="1"/>
</dbReference>
<dbReference type="Gene3D" id="2.10.109.10">
    <property type="entry name" value="Umud Fragment, subunit A"/>
    <property type="match status" value="1"/>
</dbReference>
<reference evidence="3 4" key="1">
    <citation type="submission" date="2021-08" db="EMBL/GenBank/DDBJ databases">
        <authorList>
            <person name="Tuo L."/>
        </authorList>
    </citation>
    <scope>NUCLEOTIDE SEQUENCE [LARGE SCALE GENOMIC DNA]</scope>
    <source>
        <strain evidence="3 4">JCM 31229</strain>
    </source>
</reference>
<feature type="transmembrane region" description="Helical" evidence="1">
    <location>
        <begin position="21"/>
        <end position="42"/>
    </location>
</feature>
<name>A0ABS7PPG0_9SPHN</name>
<keyword evidence="1" id="KW-0472">Membrane</keyword>
<proteinExistence type="predicted"/>
<dbReference type="EMBL" id="JAINVV010000005">
    <property type="protein sequence ID" value="MBY8823205.1"/>
    <property type="molecule type" value="Genomic_DNA"/>
</dbReference>
<comment type="caution">
    <text evidence="3">The sequence shown here is derived from an EMBL/GenBank/DDBJ whole genome shotgun (WGS) entry which is preliminary data.</text>
</comment>
<dbReference type="RefSeq" id="WP_222990323.1">
    <property type="nucleotide sequence ID" value="NZ_JAINVV010000005.1"/>
</dbReference>
<evidence type="ECO:0000259" key="2">
    <source>
        <dbReference type="Pfam" id="PF10502"/>
    </source>
</evidence>